<feature type="transmembrane region" description="Helical" evidence="5">
    <location>
        <begin position="174"/>
        <end position="199"/>
    </location>
</feature>
<evidence type="ECO:0000256" key="3">
    <source>
        <dbReference type="ARBA" id="ARBA00022989"/>
    </source>
</evidence>
<sequence length="295" mass="33879">MEGYKNETNSTLTASPEINWITISVCIAAIVITVFSLLLSIAIFLDRKAYEKTRSFLLLNYMFNYTLFAFLFYFRYAHVKIFTDLQASGCYAIFILCSVFEDGALYFLIPICYDFIVKYTNPSKHDSQSFLCPQIILTVVLWVFIWIKVLVMMLAYTSHKLNPCQIDLDASALYFHFAIVILYVIVLLVYLGMLINISVNNRGNDDTIVPLRTIITVVLVTMILYAIHNILFAVMYGGLMAKLFYSAFLIFLIKFIVVPFLWLSDPTIKQSIRTLCSRKCQSSDDFSPNELTKLN</sequence>
<evidence type="ECO:0000256" key="1">
    <source>
        <dbReference type="ARBA" id="ARBA00004370"/>
    </source>
</evidence>
<keyword evidence="4 5" id="KW-0472">Membrane</keyword>
<dbReference type="PROSITE" id="PS50262">
    <property type="entry name" value="G_PROTEIN_RECEP_F1_2"/>
    <property type="match status" value="1"/>
</dbReference>
<comment type="subcellular location">
    <subcellularLocation>
        <location evidence="1">Membrane</location>
    </subcellularLocation>
</comment>
<feature type="transmembrane region" description="Helical" evidence="5">
    <location>
        <begin position="211"/>
        <end position="237"/>
    </location>
</feature>
<proteinExistence type="predicted"/>
<protein>
    <submittedName>
        <fullName evidence="8">Uncharacterized protein LOC115220942 isoform X3</fullName>
    </submittedName>
</protein>
<gene>
    <name evidence="8" type="primary">LOC115220942</name>
</gene>
<keyword evidence="7" id="KW-1185">Reference proteome</keyword>
<feature type="transmembrane region" description="Helical" evidence="5">
    <location>
        <begin position="243"/>
        <end position="263"/>
    </location>
</feature>
<feature type="domain" description="G-protein coupled receptors family 1 profile" evidence="6">
    <location>
        <begin position="36"/>
        <end position="262"/>
    </location>
</feature>
<evidence type="ECO:0000313" key="8">
    <source>
        <dbReference type="RefSeq" id="XP_036366291.1"/>
    </source>
</evidence>
<accession>A0A7E6FEV4</accession>
<keyword evidence="3 5" id="KW-1133">Transmembrane helix</keyword>
<evidence type="ECO:0000259" key="6">
    <source>
        <dbReference type="PROSITE" id="PS50262"/>
    </source>
</evidence>
<evidence type="ECO:0000256" key="4">
    <source>
        <dbReference type="ARBA" id="ARBA00023136"/>
    </source>
</evidence>
<evidence type="ECO:0000256" key="5">
    <source>
        <dbReference type="SAM" id="Phobius"/>
    </source>
</evidence>
<dbReference type="Gene3D" id="1.20.1070.10">
    <property type="entry name" value="Rhodopsin 7-helix transmembrane proteins"/>
    <property type="match status" value="1"/>
</dbReference>
<dbReference type="GO" id="GO:0016020">
    <property type="term" value="C:membrane"/>
    <property type="evidence" value="ECO:0007669"/>
    <property type="project" value="UniProtKB-SubCell"/>
</dbReference>
<dbReference type="AlphaFoldDB" id="A0A7E6FEV4"/>
<feature type="transmembrane region" description="Helical" evidence="5">
    <location>
        <begin position="57"/>
        <end position="76"/>
    </location>
</feature>
<feature type="transmembrane region" description="Helical" evidence="5">
    <location>
        <begin position="20"/>
        <end position="45"/>
    </location>
</feature>
<reference evidence="8" key="1">
    <citation type="submission" date="2025-08" db="UniProtKB">
        <authorList>
            <consortium name="RefSeq"/>
        </authorList>
    </citation>
    <scope>IDENTIFICATION</scope>
</reference>
<dbReference type="InterPro" id="IPR017452">
    <property type="entry name" value="GPCR_Rhodpsn_7TM"/>
</dbReference>
<dbReference type="RefSeq" id="XP_036366291.1">
    <property type="nucleotide sequence ID" value="XM_036510398.1"/>
</dbReference>
<name>A0A7E6FEV4_9MOLL</name>
<keyword evidence="2 5" id="KW-0812">Transmembrane</keyword>
<evidence type="ECO:0000313" key="7">
    <source>
        <dbReference type="Proteomes" id="UP000515154"/>
    </source>
</evidence>
<evidence type="ECO:0000256" key="2">
    <source>
        <dbReference type="ARBA" id="ARBA00022692"/>
    </source>
</evidence>
<feature type="transmembrane region" description="Helical" evidence="5">
    <location>
        <begin position="130"/>
        <end position="154"/>
    </location>
</feature>
<feature type="transmembrane region" description="Helical" evidence="5">
    <location>
        <begin position="91"/>
        <end position="109"/>
    </location>
</feature>
<dbReference type="Proteomes" id="UP000515154">
    <property type="component" value="Linkage group LG17"/>
</dbReference>
<organism evidence="7 8">
    <name type="scientific">Octopus sinensis</name>
    <name type="common">East Asian common octopus</name>
    <dbReference type="NCBI Taxonomy" id="2607531"/>
    <lineage>
        <taxon>Eukaryota</taxon>
        <taxon>Metazoa</taxon>
        <taxon>Spiralia</taxon>
        <taxon>Lophotrochozoa</taxon>
        <taxon>Mollusca</taxon>
        <taxon>Cephalopoda</taxon>
        <taxon>Coleoidea</taxon>
        <taxon>Octopodiformes</taxon>
        <taxon>Octopoda</taxon>
        <taxon>Incirrata</taxon>
        <taxon>Octopodidae</taxon>
        <taxon>Octopus</taxon>
    </lineage>
</organism>